<evidence type="ECO:0008006" key="3">
    <source>
        <dbReference type="Google" id="ProtNLM"/>
    </source>
</evidence>
<comment type="caution">
    <text evidence="1">The sequence shown here is derived from an EMBL/GenBank/DDBJ whole genome shotgun (WGS) entry which is preliminary data.</text>
</comment>
<accession>A0ABN2G817</accession>
<name>A0ABN2G817_9MICO</name>
<dbReference type="Pfam" id="PF14907">
    <property type="entry name" value="NTP_transf_5"/>
    <property type="match status" value="1"/>
</dbReference>
<dbReference type="EMBL" id="BAAAPK010000001">
    <property type="protein sequence ID" value="GAA1666323.1"/>
    <property type="molecule type" value="Genomic_DNA"/>
</dbReference>
<dbReference type="InterPro" id="IPR039498">
    <property type="entry name" value="NTP_transf_5"/>
</dbReference>
<gene>
    <name evidence="1" type="ORF">GCM10009807_08040</name>
</gene>
<organism evidence="1 2">
    <name type="scientific">Microbacterium lacus</name>
    <dbReference type="NCBI Taxonomy" id="415217"/>
    <lineage>
        <taxon>Bacteria</taxon>
        <taxon>Bacillati</taxon>
        <taxon>Actinomycetota</taxon>
        <taxon>Actinomycetes</taxon>
        <taxon>Micrococcales</taxon>
        <taxon>Microbacteriaceae</taxon>
        <taxon>Microbacterium</taxon>
    </lineage>
</organism>
<protein>
    <recommendedName>
        <fullName evidence="3">2-nitropropane dioxygenase</fullName>
    </recommendedName>
</protein>
<reference evidence="1 2" key="1">
    <citation type="journal article" date="2019" name="Int. J. Syst. Evol. Microbiol.">
        <title>The Global Catalogue of Microorganisms (GCM) 10K type strain sequencing project: providing services to taxonomists for standard genome sequencing and annotation.</title>
        <authorList>
            <consortium name="The Broad Institute Genomics Platform"/>
            <consortium name="The Broad Institute Genome Sequencing Center for Infectious Disease"/>
            <person name="Wu L."/>
            <person name="Ma J."/>
        </authorList>
    </citation>
    <scope>NUCLEOTIDE SEQUENCE [LARGE SCALE GENOMIC DNA]</scope>
    <source>
        <strain evidence="1 2">JCM 15575</strain>
    </source>
</reference>
<keyword evidence="2" id="KW-1185">Reference proteome</keyword>
<sequence length="307" mass="34825">MTGAASTASPTVLTIVEAVALSTAWLQRNARSQSIRSLVLKGPTLQEQGLRGHHVSSDVDLLVEPARFDEFVEILTTTGWTEFTETFASEQFVTHSRTFRRAGWPNSLDVHSSWPGFLASDEDVFEVLWERRAAVELAHTSCEVPDRNANLLLLALHSLRGTTSQPRHERELDGLRRIRISDEDRQDLATLARVTGSAAPLQDFLTDLGVRVDVDPSERQTPIYKEWQRKVAHAQGRTASWLIELQRAPWRRKAVVLRHGVWPTDHDLLAEHPDVPDRFWAKIWARIARLGGGIRQLRRVVPALRRR</sequence>
<evidence type="ECO:0000313" key="1">
    <source>
        <dbReference type="EMBL" id="GAA1666323.1"/>
    </source>
</evidence>
<dbReference type="Proteomes" id="UP001500596">
    <property type="component" value="Unassembled WGS sequence"/>
</dbReference>
<evidence type="ECO:0000313" key="2">
    <source>
        <dbReference type="Proteomes" id="UP001500596"/>
    </source>
</evidence>
<proteinExistence type="predicted"/>